<evidence type="ECO:0008006" key="3">
    <source>
        <dbReference type="Google" id="ProtNLM"/>
    </source>
</evidence>
<dbReference type="RefSeq" id="XP_069212253.1">
    <property type="nucleotide sequence ID" value="XM_069348709.1"/>
</dbReference>
<keyword evidence="2" id="KW-1185">Reference proteome</keyword>
<organism evidence="1 2">
    <name type="scientific">Vanrija albida</name>
    <dbReference type="NCBI Taxonomy" id="181172"/>
    <lineage>
        <taxon>Eukaryota</taxon>
        <taxon>Fungi</taxon>
        <taxon>Dikarya</taxon>
        <taxon>Basidiomycota</taxon>
        <taxon>Agaricomycotina</taxon>
        <taxon>Tremellomycetes</taxon>
        <taxon>Trichosporonales</taxon>
        <taxon>Trichosporonaceae</taxon>
        <taxon>Vanrija</taxon>
    </lineage>
</organism>
<sequence>MPAVIAHTAYPHVITRILEHASIETRFAFRLTSRTYHYRVNQLLLEHACLDFIPLADLSDLPPPPVGGYHSPPVEAILTSVSAPKRRLPFIPEWVGTLDLVASASAADHVGLFTHVHTIRRRNALSCWIDYYWPHPAVIVDYIDATDLTDGLSWLTPAPCETTHHVLHLKYCPALHERDLRAIATLPNFSTPHTLVLWPDCTGTTQPQLDPKIVFAIMVTYFSLWTPSKPGPSMTIVGLEKQLAEAGTTLHPNDFWEQVAASVPASKHRQAPSFFGDQAPLRTALEQGTRFLTREQWWQELGGRKEVVGVWAAV</sequence>
<accession>A0ABR3QC62</accession>
<proteinExistence type="predicted"/>
<gene>
    <name evidence="1" type="ORF">Q8F55_000053</name>
</gene>
<protein>
    <recommendedName>
        <fullName evidence="3">F-box domain-containing protein</fullName>
    </recommendedName>
</protein>
<dbReference type="GeneID" id="95981096"/>
<name>A0ABR3QC62_9TREE</name>
<dbReference type="EMBL" id="JBBXJM010000001">
    <property type="protein sequence ID" value="KAL1412309.1"/>
    <property type="molecule type" value="Genomic_DNA"/>
</dbReference>
<evidence type="ECO:0000313" key="2">
    <source>
        <dbReference type="Proteomes" id="UP001565368"/>
    </source>
</evidence>
<reference evidence="1 2" key="1">
    <citation type="submission" date="2023-08" db="EMBL/GenBank/DDBJ databases">
        <title>Annotated Genome Sequence of Vanrija albida AlHP1.</title>
        <authorList>
            <person name="Herzog R."/>
        </authorList>
    </citation>
    <scope>NUCLEOTIDE SEQUENCE [LARGE SCALE GENOMIC DNA]</scope>
    <source>
        <strain evidence="1 2">AlHP1</strain>
    </source>
</reference>
<dbReference type="Proteomes" id="UP001565368">
    <property type="component" value="Unassembled WGS sequence"/>
</dbReference>
<comment type="caution">
    <text evidence="1">The sequence shown here is derived from an EMBL/GenBank/DDBJ whole genome shotgun (WGS) entry which is preliminary data.</text>
</comment>
<evidence type="ECO:0000313" key="1">
    <source>
        <dbReference type="EMBL" id="KAL1412309.1"/>
    </source>
</evidence>